<evidence type="ECO:0000313" key="10">
    <source>
        <dbReference type="EMBL" id="ATX76114.1"/>
    </source>
</evidence>
<dbReference type="KEGG" id="rfo:REIFOR_00947"/>
<dbReference type="Gene3D" id="2.160.10.10">
    <property type="entry name" value="Hexapeptide repeat proteins"/>
    <property type="match status" value="1"/>
</dbReference>
<dbReference type="NCBIfam" id="TIGR01852">
    <property type="entry name" value="lipid_A_lpxA"/>
    <property type="match status" value="1"/>
</dbReference>
<keyword evidence="2 8" id="KW-0444">Lipid biosynthesis</keyword>
<dbReference type="PANTHER" id="PTHR43480">
    <property type="entry name" value="ACYL-[ACYL-CARRIER-PROTEIN]--UDP-N-ACETYLGLUCOSAMINE O-ACYLTRANSFERASE"/>
    <property type="match status" value="1"/>
</dbReference>
<evidence type="ECO:0000256" key="2">
    <source>
        <dbReference type="ARBA" id="ARBA00022516"/>
    </source>
</evidence>
<comment type="subcellular location">
    <subcellularLocation>
        <location evidence="8">Cytoplasm</location>
    </subcellularLocation>
</comment>
<evidence type="ECO:0000256" key="5">
    <source>
        <dbReference type="ARBA" id="ARBA00022737"/>
    </source>
</evidence>
<dbReference type="Proteomes" id="UP000229757">
    <property type="component" value="Chromosome"/>
</dbReference>
<dbReference type="Pfam" id="PF13720">
    <property type="entry name" value="Acetyltransf_11"/>
    <property type="match status" value="1"/>
</dbReference>
<dbReference type="InterPro" id="IPR029098">
    <property type="entry name" value="Acetyltransf_C"/>
</dbReference>
<dbReference type="AlphaFoldDB" id="A0A2K8KS32"/>
<dbReference type="InterPro" id="IPR018357">
    <property type="entry name" value="Hexapep_transf_CS"/>
</dbReference>
<dbReference type="Pfam" id="PF00132">
    <property type="entry name" value="Hexapep"/>
    <property type="match status" value="1"/>
</dbReference>
<comment type="function">
    <text evidence="8">Involved in the biosynthesis of lipid A, a phosphorylated glycolipid that anchors the lipopolysaccharide to the outer membrane of the cell.</text>
</comment>
<keyword evidence="3 8" id="KW-0441">Lipid A biosynthesis</keyword>
<dbReference type="GO" id="GO:0005737">
    <property type="term" value="C:cytoplasm"/>
    <property type="evidence" value="ECO:0007669"/>
    <property type="project" value="UniProtKB-SubCell"/>
</dbReference>
<keyword evidence="5 8" id="KW-0677">Repeat</keyword>
<comment type="subunit">
    <text evidence="8">Homotrimer.</text>
</comment>
<evidence type="ECO:0000256" key="3">
    <source>
        <dbReference type="ARBA" id="ARBA00022556"/>
    </source>
</evidence>
<evidence type="ECO:0000256" key="1">
    <source>
        <dbReference type="ARBA" id="ARBA00022490"/>
    </source>
</evidence>
<dbReference type="PROSITE" id="PS00101">
    <property type="entry name" value="HEXAPEP_TRANSFERASES"/>
    <property type="match status" value="1"/>
</dbReference>
<evidence type="ECO:0000256" key="4">
    <source>
        <dbReference type="ARBA" id="ARBA00022679"/>
    </source>
</evidence>
<dbReference type="GO" id="GO:0016020">
    <property type="term" value="C:membrane"/>
    <property type="evidence" value="ECO:0007669"/>
    <property type="project" value="GOC"/>
</dbReference>
<dbReference type="EC" id="2.3.1.129" evidence="8"/>
<dbReference type="CDD" id="cd03351">
    <property type="entry name" value="LbH_UDP-GlcNAc_AT"/>
    <property type="match status" value="1"/>
</dbReference>
<dbReference type="GO" id="GO:0008780">
    <property type="term" value="F:acyl-[acyl-carrier-protein]-UDP-N-acetylglucosamine O-acyltransferase activity"/>
    <property type="evidence" value="ECO:0007669"/>
    <property type="project" value="UniProtKB-UniRule"/>
</dbReference>
<sequence length="256" mass="27465">MIHPTAIIDPSAKIAANVSIGPYSVIGADVEIGPDTWVGPHAVINGPTVIGQGNRIFQFASVGEECQDMKYQGEPTRLVIGDFNTIREFTTLQRGTIQGAGETRIGSHGLFMAYTHVAHDCVIGDHVILANGAQVAGHCEVGDHAILGGNTAVHQFCQIGQHAFVGAGSTVLKDIPAFVTVQGYPAAPHGMNFEGLKRRGYSKEALRALRHAYKVVYREGKTIQDALTELSELNPIGAEVQVFIDSIRNSRRGISR</sequence>
<comment type="catalytic activity">
    <reaction evidence="8">
        <text>a (3R)-hydroxyacyl-[ACP] + UDP-N-acetyl-alpha-D-glucosamine = a UDP-3-O-[(3R)-3-hydroxyacyl]-N-acetyl-alpha-D-glucosamine + holo-[ACP]</text>
        <dbReference type="Rhea" id="RHEA:67812"/>
        <dbReference type="Rhea" id="RHEA-COMP:9685"/>
        <dbReference type="Rhea" id="RHEA-COMP:9945"/>
        <dbReference type="ChEBI" id="CHEBI:57705"/>
        <dbReference type="ChEBI" id="CHEBI:64479"/>
        <dbReference type="ChEBI" id="CHEBI:78827"/>
        <dbReference type="ChEBI" id="CHEBI:173225"/>
        <dbReference type="EC" id="2.3.1.129"/>
    </reaction>
</comment>
<protein>
    <recommendedName>
        <fullName evidence="8">Acyl-[acyl-carrier-protein]--UDP-N-acetylglucosamine O-acyltransferase</fullName>
        <shortName evidence="8">UDP-N-acetylglucosamine acyltransferase</shortName>
        <ecNumber evidence="8">2.3.1.129</ecNumber>
    </recommendedName>
</protein>
<dbReference type="NCBIfam" id="NF003657">
    <property type="entry name" value="PRK05289.1"/>
    <property type="match status" value="1"/>
</dbReference>
<dbReference type="Gene3D" id="1.20.1180.10">
    <property type="entry name" value="Udp N-acetylglucosamine O-acyltransferase, C-terminal domain"/>
    <property type="match status" value="1"/>
</dbReference>
<organism evidence="10 11">
    <name type="scientific">Reinekea forsetii</name>
    <dbReference type="NCBI Taxonomy" id="1336806"/>
    <lineage>
        <taxon>Bacteria</taxon>
        <taxon>Pseudomonadati</taxon>
        <taxon>Pseudomonadota</taxon>
        <taxon>Gammaproteobacteria</taxon>
        <taxon>Oceanospirillales</taxon>
        <taxon>Saccharospirillaceae</taxon>
        <taxon>Reinekea</taxon>
    </lineage>
</organism>
<evidence type="ECO:0000256" key="8">
    <source>
        <dbReference type="HAMAP-Rule" id="MF_00387"/>
    </source>
</evidence>
<evidence type="ECO:0000259" key="9">
    <source>
        <dbReference type="Pfam" id="PF13720"/>
    </source>
</evidence>
<evidence type="ECO:0000256" key="7">
    <source>
        <dbReference type="ARBA" id="ARBA00023315"/>
    </source>
</evidence>
<proteinExistence type="inferred from homology"/>
<gene>
    <name evidence="8" type="primary">lpxA</name>
    <name evidence="10" type="ORF">REIFOR_00947</name>
</gene>
<evidence type="ECO:0000256" key="6">
    <source>
        <dbReference type="ARBA" id="ARBA00023098"/>
    </source>
</evidence>
<keyword evidence="11" id="KW-1185">Reference proteome</keyword>
<dbReference type="SUPFAM" id="SSF51161">
    <property type="entry name" value="Trimeric LpxA-like enzymes"/>
    <property type="match status" value="1"/>
</dbReference>
<dbReference type="OrthoDB" id="9807278at2"/>
<dbReference type="RefSeq" id="WP_100256479.1">
    <property type="nucleotide sequence ID" value="NZ_CP011797.1"/>
</dbReference>
<dbReference type="InterPro" id="IPR010137">
    <property type="entry name" value="Lipid_A_LpxA"/>
</dbReference>
<reference evidence="10 11" key="1">
    <citation type="journal article" date="2017" name="Environ. Microbiol.">
        <title>Genomic and physiological analyses of 'Reinekea forsetii' reveal a versatile opportunistic lifestyle during spring algae blooms.</title>
        <authorList>
            <person name="Avci B."/>
            <person name="Hahnke R.L."/>
            <person name="Chafee M."/>
            <person name="Fischer T."/>
            <person name="Gruber-Vodicka H."/>
            <person name="Tegetmeyer H.E."/>
            <person name="Harder J."/>
            <person name="Fuchs B.M."/>
            <person name="Amann R.I."/>
            <person name="Teeling H."/>
        </authorList>
    </citation>
    <scope>NUCLEOTIDE SEQUENCE [LARGE SCALE GENOMIC DNA]</scope>
    <source>
        <strain evidence="10 11">Hel1_31_D35</strain>
    </source>
</reference>
<dbReference type="InterPro" id="IPR037157">
    <property type="entry name" value="Acetyltransf_C_sf"/>
</dbReference>
<dbReference type="HAMAP" id="MF_00387">
    <property type="entry name" value="LpxA"/>
    <property type="match status" value="1"/>
</dbReference>
<dbReference type="PANTHER" id="PTHR43480:SF1">
    <property type="entry name" value="ACYL-[ACYL-CARRIER-PROTEIN]--UDP-N-ACETYLGLUCOSAMINE O-ACYLTRANSFERASE, MITOCHONDRIAL-RELATED"/>
    <property type="match status" value="1"/>
</dbReference>
<dbReference type="GO" id="GO:0009245">
    <property type="term" value="P:lipid A biosynthetic process"/>
    <property type="evidence" value="ECO:0007669"/>
    <property type="project" value="UniProtKB-UniRule"/>
</dbReference>
<dbReference type="InterPro" id="IPR001451">
    <property type="entry name" value="Hexapep"/>
</dbReference>
<keyword evidence="1 8" id="KW-0963">Cytoplasm</keyword>
<name>A0A2K8KS32_9GAMM</name>
<keyword evidence="4 8" id="KW-0808">Transferase</keyword>
<accession>A0A2K8KS32</accession>
<dbReference type="EMBL" id="CP011797">
    <property type="protein sequence ID" value="ATX76114.1"/>
    <property type="molecule type" value="Genomic_DNA"/>
</dbReference>
<evidence type="ECO:0000313" key="11">
    <source>
        <dbReference type="Proteomes" id="UP000229757"/>
    </source>
</evidence>
<dbReference type="UniPathway" id="UPA00359">
    <property type="reaction ID" value="UER00477"/>
</dbReference>
<keyword evidence="6 8" id="KW-0443">Lipid metabolism</keyword>
<dbReference type="PIRSF" id="PIRSF000456">
    <property type="entry name" value="UDP-GlcNAc_acltr"/>
    <property type="match status" value="1"/>
</dbReference>
<feature type="domain" description="UDP N-acetylglucosamine O-acyltransferase C-terminal" evidence="9">
    <location>
        <begin position="174"/>
        <end position="254"/>
    </location>
</feature>
<dbReference type="InterPro" id="IPR011004">
    <property type="entry name" value="Trimer_LpxA-like_sf"/>
</dbReference>
<comment type="similarity">
    <text evidence="8">Belongs to the transferase hexapeptide repeat family. LpxA subfamily.</text>
</comment>
<comment type="pathway">
    <text evidence="8">Glycolipid biosynthesis; lipid IV(A) biosynthesis; lipid IV(A) from (3R)-3-hydroxytetradecanoyl-[acyl-carrier-protein] and UDP-N-acetyl-alpha-D-glucosamine: step 1/6.</text>
</comment>
<keyword evidence="7 8" id="KW-0012">Acyltransferase</keyword>